<gene>
    <name evidence="2" type="ORF">LTR84_011599</name>
</gene>
<name>A0AAV9NGX2_9EURO</name>
<proteinExistence type="predicted"/>
<dbReference type="GeneID" id="89979749"/>
<dbReference type="Gene3D" id="3.50.50.60">
    <property type="entry name" value="FAD/NAD(P)-binding domain"/>
    <property type="match status" value="1"/>
</dbReference>
<evidence type="ECO:0000313" key="3">
    <source>
        <dbReference type="Proteomes" id="UP001358417"/>
    </source>
</evidence>
<dbReference type="Gene3D" id="3.30.9.10">
    <property type="entry name" value="D-Amino Acid Oxidase, subunit A, domain 2"/>
    <property type="match status" value="1"/>
</dbReference>
<dbReference type="EMBL" id="JAVRRD010000006">
    <property type="protein sequence ID" value="KAK5057599.1"/>
    <property type="molecule type" value="Genomic_DNA"/>
</dbReference>
<evidence type="ECO:0000313" key="2">
    <source>
        <dbReference type="EMBL" id="KAK5057599.1"/>
    </source>
</evidence>
<dbReference type="AlphaFoldDB" id="A0AAV9NGX2"/>
<keyword evidence="3" id="KW-1185">Reference proteome</keyword>
<dbReference type="InterPro" id="IPR036188">
    <property type="entry name" value="FAD/NAD-bd_sf"/>
</dbReference>
<feature type="domain" description="FAD dependent oxidoreductase" evidence="1">
    <location>
        <begin position="44"/>
        <end position="445"/>
    </location>
</feature>
<evidence type="ECO:0000259" key="1">
    <source>
        <dbReference type="Pfam" id="PF01266"/>
    </source>
</evidence>
<sequence length="472" mass="51635">MPPKHPIPAHKTFPHPTSTTSFWRTELSPLDTYRSTPNLPPTVDIAIIGSGMSGVSIAYHLLKTAAPESQPSILILEARQLCSGATGRNGGHTKLAAWHMQKAFDVPVPGGGRAGIEAAEEVIAFQVAQITALKNVIEEEGIQCDFLQTRSFDVFLDEQLSGERVDMVREKIAAGLKTAGREVQILDGQGTGVLSRDGVQRITGVSCAYGALNVPAAQLWPYKFVSGLLSSFIDKINFQTETQVNSVSDIPDADGYHTLSTATRGEVRAKKVIFATNAYTPALLPDIYEHKIVPVRGTASYVVRKDDGDSRFLDLQHRVNTYNLAYGGGMQDYLVHRPDGGVIFGGGYGVFGTHEELFRGTVDDSKVAMEKEMREYFEKRMTTTWKDWAISGAKVDRIWTGIMGATPDGYPHIGVVPGRRNQFICAGFNGAGMPHIFLSAKGLARMVNDGVEFKETGIPSIFESRLDRLKNW</sequence>
<dbReference type="PANTHER" id="PTHR13847:SF279">
    <property type="entry name" value="FAD DEPENDENT OXIDOREDUCTASE DOMAIN-CONTAINING PROTEIN-RELATED"/>
    <property type="match status" value="1"/>
</dbReference>
<reference evidence="2 3" key="1">
    <citation type="submission" date="2023-08" db="EMBL/GenBank/DDBJ databases">
        <title>Black Yeasts Isolated from many extreme environments.</title>
        <authorList>
            <person name="Coleine C."/>
            <person name="Stajich J.E."/>
            <person name="Selbmann L."/>
        </authorList>
    </citation>
    <scope>NUCLEOTIDE SEQUENCE [LARGE SCALE GENOMIC DNA]</scope>
    <source>
        <strain evidence="2 3">CCFEE 5792</strain>
    </source>
</reference>
<dbReference type="GO" id="GO:0005737">
    <property type="term" value="C:cytoplasm"/>
    <property type="evidence" value="ECO:0007669"/>
    <property type="project" value="TreeGrafter"/>
</dbReference>
<dbReference type="SUPFAM" id="SSF51905">
    <property type="entry name" value="FAD/NAD(P)-binding domain"/>
    <property type="match status" value="1"/>
</dbReference>
<dbReference type="PANTHER" id="PTHR13847">
    <property type="entry name" value="SARCOSINE DEHYDROGENASE-RELATED"/>
    <property type="match status" value="1"/>
</dbReference>
<dbReference type="Pfam" id="PF01266">
    <property type="entry name" value="DAO"/>
    <property type="match status" value="1"/>
</dbReference>
<comment type="caution">
    <text evidence="2">The sequence shown here is derived from an EMBL/GenBank/DDBJ whole genome shotgun (WGS) entry which is preliminary data.</text>
</comment>
<dbReference type="RefSeq" id="XP_064708717.1">
    <property type="nucleotide sequence ID" value="XM_064855128.1"/>
</dbReference>
<organism evidence="2 3">
    <name type="scientific">Exophiala bonariae</name>
    <dbReference type="NCBI Taxonomy" id="1690606"/>
    <lineage>
        <taxon>Eukaryota</taxon>
        <taxon>Fungi</taxon>
        <taxon>Dikarya</taxon>
        <taxon>Ascomycota</taxon>
        <taxon>Pezizomycotina</taxon>
        <taxon>Eurotiomycetes</taxon>
        <taxon>Chaetothyriomycetidae</taxon>
        <taxon>Chaetothyriales</taxon>
        <taxon>Herpotrichiellaceae</taxon>
        <taxon>Exophiala</taxon>
    </lineage>
</organism>
<dbReference type="Proteomes" id="UP001358417">
    <property type="component" value="Unassembled WGS sequence"/>
</dbReference>
<protein>
    <recommendedName>
        <fullName evidence="1">FAD dependent oxidoreductase domain-containing protein</fullName>
    </recommendedName>
</protein>
<dbReference type="InterPro" id="IPR006076">
    <property type="entry name" value="FAD-dep_OxRdtase"/>
</dbReference>
<accession>A0AAV9NGX2</accession>